<feature type="compositionally biased region" description="Polar residues" evidence="1">
    <location>
        <begin position="8"/>
        <end position="20"/>
    </location>
</feature>
<dbReference type="AlphaFoldDB" id="A0A1B6KBC6"/>
<proteinExistence type="predicted"/>
<feature type="compositionally biased region" description="Basic and acidic residues" evidence="1">
    <location>
        <begin position="24"/>
        <end position="36"/>
    </location>
</feature>
<protein>
    <submittedName>
        <fullName evidence="2">Uncharacterized protein</fullName>
    </submittedName>
</protein>
<gene>
    <name evidence="2" type="ORF">g.9819</name>
</gene>
<feature type="region of interest" description="Disordered" evidence="1">
    <location>
        <begin position="1"/>
        <end position="36"/>
    </location>
</feature>
<sequence>MYELNGRMVNTSTLSHSTPICGNKETRTQSSDKRHETFSLVVRGKKSSSPKFSEVREYQSFLSNNRYKVLETTEEENHRPNENVHPKEDSENNNQSSFSVPKILL</sequence>
<dbReference type="EMBL" id="GEBQ01031262">
    <property type="protein sequence ID" value="JAT08715.1"/>
    <property type="molecule type" value="Transcribed_RNA"/>
</dbReference>
<name>A0A1B6KBC6_9HEMI</name>
<feature type="compositionally biased region" description="Basic and acidic residues" evidence="1">
    <location>
        <begin position="70"/>
        <end position="90"/>
    </location>
</feature>
<organism evidence="2">
    <name type="scientific">Graphocephala atropunctata</name>
    <dbReference type="NCBI Taxonomy" id="36148"/>
    <lineage>
        <taxon>Eukaryota</taxon>
        <taxon>Metazoa</taxon>
        <taxon>Ecdysozoa</taxon>
        <taxon>Arthropoda</taxon>
        <taxon>Hexapoda</taxon>
        <taxon>Insecta</taxon>
        <taxon>Pterygota</taxon>
        <taxon>Neoptera</taxon>
        <taxon>Paraneoptera</taxon>
        <taxon>Hemiptera</taxon>
        <taxon>Auchenorrhyncha</taxon>
        <taxon>Membracoidea</taxon>
        <taxon>Cicadellidae</taxon>
        <taxon>Cicadellinae</taxon>
        <taxon>Cicadellini</taxon>
        <taxon>Graphocephala</taxon>
    </lineage>
</organism>
<evidence type="ECO:0000313" key="2">
    <source>
        <dbReference type="EMBL" id="JAT08715.1"/>
    </source>
</evidence>
<reference evidence="2" key="1">
    <citation type="submission" date="2015-11" db="EMBL/GenBank/DDBJ databases">
        <title>De novo transcriptome assembly of four potential Pierce s Disease insect vectors from Arizona vineyards.</title>
        <authorList>
            <person name="Tassone E.E."/>
        </authorList>
    </citation>
    <scope>NUCLEOTIDE SEQUENCE</scope>
</reference>
<evidence type="ECO:0000256" key="1">
    <source>
        <dbReference type="SAM" id="MobiDB-lite"/>
    </source>
</evidence>
<accession>A0A1B6KBC6</accession>
<feature type="region of interest" description="Disordered" evidence="1">
    <location>
        <begin position="70"/>
        <end position="105"/>
    </location>
</feature>